<accession>A0ACC0BN32</accession>
<dbReference type="EMBL" id="CM044703">
    <property type="protein sequence ID" value="KAI5673992.1"/>
    <property type="molecule type" value="Genomic_DNA"/>
</dbReference>
<organism evidence="1 2">
    <name type="scientific">Catharanthus roseus</name>
    <name type="common">Madagascar periwinkle</name>
    <name type="synonym">Vinca rosea</name>
    <dbReference type="NCBI Taxonomy" id="4058"/>
    <lineage>
        <taxon>Eukaryota</taxon>
        <taxon>Viridiplantae</taxon>
        <taxon>Streptophyta</taxon>
        <taxon>Embryophyta</taxon>
        <taxon>Tracheophyta</taxon>
        <taxon>Spermatophyta</taxon>
        <taxon>Magnoliopsida</taxon>
        <taxon>eudicotyledons</taxon>
        <taxon>Gunneridae</taxon>
        <taxon>Pentapetalae</taxon>
        <taxon>asterids</taxon>
        <taxon>lamiids</taxon>
        <taxon>Gentianales</taxon>
        <taxon>Apocynaceae</taxon>
        <taxon>Rauvolfioideae</taxon>
        <taxon>Vinceae</taxon>
        <taxon>Catharanthinae</taxon>
        <taxon>Catharanthus</taxon>
    </lineage>
</organism>
<dbReference type="Proteomes" id="UP001060085">
    <property type="component" value="Linkage Group LG03"/>
</dbReference>
<keyword evidence="2" id="KW-1185">Reference proteome</keyword>
<sequence>MAAAGSKPPTVEFQSRISKHVMSWLLGKHLGILSAFLQTLGCSVQSILPPYQHTCFPYIIYILAKPFRDLDSTPLAFDNMFKHPFYVFPHKSQTIQAHKWTSMDHIELHITLPSGLKDDLNSPVPNSWLINSILIWYEECTVNSPHSEKCQTKVSGLSTGLKEFSKSPPIPWEKDTID</sequence>
<evidence type="ECO:0000313" key="1">
    <source>
        <dbReference type="EMBL" id="KAI5673992.1"/>
    </source>
</evidence>
<gene>
    <name evidence="1" type="ORF">M9H77_14356</name>
</gene>
<name>A0ACC0BN32_CATRO</name>
<proteinExistence type="predicted"/>
<comment type="caution">
    <text evidence="1">The sequence shown here is derived from an EMBL/GenBank/DDBJ whole genome shotgun (WGS) entry which is preliminary data.</text>
</comment>
<reference evidence="2" key="1">
    <citation type="journal article" date="2023" name="Nat. Plants">
        <title>Single-cell RNA sequencing provides a high-resolution roadmap for understanding the multicellular compartmentation of specialized metabolism.</title>
        <authorList>
            <person name="Sun S."/>
            <person name="Shen X."/>
            <person name="Li Y."/>
            <person name="Li Y."/>
            <person name="Wang S."/>
            <person name="Li R."/>
            <person name="Zhang H."/>
            <person name="Shen G."/>
            <person name="Guo B."/>
            <person name="Wei J."/>
            <person name="Xu J."/>
            <person name="St-Pierre B."/>
            <person name="Chen S."/>
            <person name="Sun C."/>
        </authorList>
    </citation>
    <scope>NUCLEOTIDE SEQUENCE [LARGE SCALE GENOMIC DNA]</scope>
</reference>
<evidence type="ECO:0000313" key="2">
    <source>
        <dbReference type="Proteomes" id="UP001060085"/>
    </source>
</evidence>
<protein>
    <submittedName>
        <fullName evidence="1">Uncharacterized protein</fullName>
    </submittedName>
</protein>